<organism evidence="3 4">
    <name type="scientific">Extremus antarcticus</name>
    <dbReference type="NCBI Taxonomy" id="702011"/>
    <lineage>
        <taxon>Eukaryota</taxon>
        <taxon>Fungi</taxon>
        <taxon>Dikarya</taxon>
        <taxon>Ascomycota</taxon>
        <taxon>Pezizomycotina</taxon>
        <taxon>Dothideomycetes</taxon>
        <taxon>Dothideomycetidae</taxon>
        <taxon>Mycosphaerellales</taxon>
        <taxon>Extremaceae</taxon>
        <taxon>Extremus</taxon>
    </lineage>
</organism>
<protein>
    <submittedName>
        <fullName evidence="3">Uncharacterized protein</fullName>
    </submittedName>
</protein>
<gene>
    <name evidence="3" type="ORF">LTR09_005993</name>
</gene>
<dbReference type="SUPFAM" id="SSF51735">
    <property type="entry name" value="NAD(P)-binding Rossmann-fold domains"/>
    <property type="match status" value="1"/>
</dbReference>
<keyword evidence="4" id="KW-1185">Reference proteome</keyword>
<name>A0AAJ0GC13_9PEZI</name>
<reference evidence="3" key="1">
    <citation type="submission" date="2023-04" db="EMBL/GenBank/DDBJ databases">
        <title>Black Yeasts Isolated from many extreme environments.</title>
        <authorList>
            <person name="Coleine C."/>
            <person name="Stajich J.E."/>
            <person name="Selbmann L."/>
        </authorList>
    </citation>
    <scope>NUCLEOTIDE SEQUENCE</scope>
    <source>
        <strain evidence="3">CCFEE 5312</strain>
    </source>
</reference>
<comment type="similarity">
    <text evidence="1">Belongs to the short-chain dehydrogenases/reductases (SDR) family.</text>
</comment>
<evidence type="ECO:0000256" key="1">
    <source>
        <dbReference type="ARBA" id="ARBA00006484"/>
    </source>
</evidence>
<dbReference type="AlphaFoldDB" id="A0AAJ0GC13"/>
<dbReference type="PANTHER" id="PTHR43669:SF4">
    <property type="entry name" value="SHORT-CHAIN DEHYDROGENASE"/>
    <property type="match status" value="1"/>
</dbReference>
<evidence type="ECO:0000313" key="4">
    <source>
        <dbReference type="Proteomes" id="UP001271007"/>
    </source>
</evidence>
<dbReference type="Gene3D" id="3.40.50.720">
    <property type="entry name" value="NAD(P)-binding Rossmann-like Domain"/>
    <property type="match status" value="1"/>
</dbReference>
<comment type="caution">
    <text evidence="3">The sequence shown here is derived from an EMBL/GenBank/DDBJ whole genome shotgun (WGS) entry which is preliminary data.</text>
</comment>
<dbReference type="InterPro" id="IPR036291">
    <property type="entry name" value="NAD(P)-bd_dom_sf"/>
</dbReference>
<evidence type="ECO:0000313" key="3">
    <source>
        <dbReference type="EMBL" id="KAK3052929.1"/>
    </source>
</evidence>
<dbReference type="PANTHER" id="PTHR43669">
    <property type="entry name" value="5-KETO-D-GLUCONATE 5-REDUCTASE"/>
    <property type="match status" value="1"/>
</dbReference>
<proteinExistence type="inferred from homology"/>
<dbReference type="InterPro" id="IPR002347">
    <property type="entry name" value="SDR_fam"/>
</dbReference>
<evidence type="ECO:0000256" key="2">
    <source>
        <dbReference type="ARBA" id="ARBA00023002"/>
    </source>
</evidence>
<dbReference type="CDD" id="cd05233">
    <property type="entry name" value="SDR_c"/>
    <property type="match status" value="1"/>
</dbReference>
<dbReference type="Proteomes" id="UP001271007">
    <property type="component" value="Unassembled WGS sequence"/>
</dbReference>
<dbReference type="EMBL" id="JAWDJX010000018">
    <property type="protein sequence ID" value="KAK3052929.1"/>
    <property type="molecule type" value="Genomic_DNA"/>
</dbReference>
<accession>A0AAJ0GC13</accession>
<dbReference type="Pfam" id="PF00106">
    <property type="entry name" value="adh_short"/>
    <property type="match status" value="1"/>
</dbReference>
<dbReference type="GO" id="GO:0016491">
    <property type="term" value="F:oxidoreductase activity"/>
    <property type="evidence" value="ECO:0007669"/>
    <property type="project" value="UniProtKB-KW"/>
</dbReference>
<keyword evidence="2" id="KW-0560">Oxidoreductase</keyword>
<sequence>MSTSKVILILGAGGNVGASTASLFAKNGYKVAIAARRLQDKVNDEGQLQIQADLSQPETVKSMFDKVIAKFGPPSVVVYNAASAEIVPAETPLDLSLAGFNRDMAVNTGSVLVAAQQAVEGFKKLPSGSLGTFIFTGNFLNVKTMPFLVGNGIGKSATAHLLSVASQAYAPKGFRFYYADERKLDGNAAFRDINGPNHAEHYFHLAESKENEPWWQTFVGGQGYKDFSKL</sequence>